<accession>A0A0K2UVG1</accession>
<feature type="non-terminal residue" evidence="1">
    <location>
        <position position="67"/>
    </location>
</feature>
<name>A0A0K2UVG1_LEPSM</name>
<dbReference type="AlphaFoldDB" id="A0A0K2UVG1"/>
<protein>
    <submittedName>
        <fullName evidence="1">Uncharacterized protein</fullName>
    </submittedName>
</protein>
<proteinExistence type="predicted"/>
<organism evidence="1">
    <name type="scientific">Lepeophtheirus salmonis</name>
    <name type="common">Salmon louse</name>
    <name type="synonym">Caligus salmonis</name>
    <dbReference type="NCBI Taxonomy" id="72036"/>
    <lineage>
        <taxon>Eukaryota</taxon>
        <taxon>Metazoa</taxon>
        <taxon>Ecdysozoa</taxon>
        <taxon>Arthropoda</taxon>
        <taxon>Crustacea</taxon>
        <taxon>Multicrustacea</taxon>
        <taxon>Hexanauplia</taxon>
        <taxon>Copepoda</taxon>
        <taxon>Siphonostomatoida</taxon>
        <taxon>Caligidae</taxon>
        <taxon>Lepeophtheirus</taxon>
    </lineage>
</organism>
<evidence type="ECO:0000313" key="1">
    <source>
        <dbReference type="EMBL" id="CDW42229.1"/>
    </source>
</evidence>
<dbReference type="EMBL" id="HACA01024868">
    <property type="protein sequence ID" value="CDW42229.1"/>
    <property type="molecule type" value="Transcribed_RNA"/>
</dbReference>
<sequence length="67" mass="8097">MRGLKKCYKFKGYFLYQSKFGNEKQTRLSLTLSIITLNILSHFIDKGYFSFYLFLVFVQDIHMHTYI</sequence>
<reference evidence="1" key="1">
    <citation type="submission" date="2014-05" db="EMBL/GenBank/DDBJ databases">
        <authorList>
            <person name="Chronopoulou M."/>
        </authorList>
    </citation>
    <scope>NUCLEOTIDE SEQUENCE</scope>
    <source>
        <tissue evidence="1">Whole organism</tissue>
    </source>
</reference>